<dbReference type="SUPFAM" id="SSF46689">
    <property type="entry name" value="Homeodomain-like"/>
    <property type="match status" value="1"/>
</dbReference>
<feature type="domain" description="HTH tetR-type" evidence="3">
    <location>
        <begin position="23"/>
        <end position="83"/>
    </location>
</feature>
<dbReference type="Gene3D" id="1.10.357.10">
    <property type="entry name" value="Tetracycline Repressor, domain 2"/>
    <property type="match status" value="1"/>
</dbReference>
<name>A0ABW9R0K7_9STRE</name>
<sequence length="200" mass="22760">MPICHLTDTKERTVLLKQDLRFQKTELALQKAFLDLLQTKDIAKISVKEICTVAQVSRNAFYQHYETKEHLYDSMLKEILLSIEEACKPLAKDLASISTAERRLFLDNILRAVEDHRFVIYQLLTSEPAAFSAAFQEMLLSANLQGSKEVIAPPHNSYIHVFSGGVSAFVSYWLLETSFSLEEAQERLFAILGQMMLVSD</sequence>
<gene>
    <name evidence="4" type="ORF">GGG87_01165</name>
</gene>
<proteinExistence type="predicted"/>
<dbReference type="InterPro" id="IPR001647">
    <property type="entry name" value="HTH_TetR"/>
</dbReference>
<protein>
    <submittedName>
        <fullName evidence="4">TetR family transcriptional regulator</fullName>
    </submittedName>
</protein>
<dbReference type="PANTHER" id="PTHR43479:SF7">
    <property type="entry name" value="TETR-FAMILY TRANSCRIPTIONAL REGULATOR"/>
    <property type="match status" value="1"/>
</dbReference>
<evidence type="ECO:0000256" key="2">
    <source>
        <dbReference type="PROSITE-ProRule" id="PRU00335"/>
    </source>
</evidence>
<feature type="DNA-binding region" description="H-T-H motif" evidence="2">
    <location>
        <begin position="46"/>
        <end position="65"/>
    </location>
</feature>
<evidence type="ECO:0000313" key="5">
    <source>
        <dbReference type="Proteomes" id="UP000435060"/>
    </source>
</evidence>
<evidence type="ECO:0000313" key="4">
    <source>
        <dbReference type="EMBL" id="MTB63619.1"/>
    </source>
</evidence>
<evidence type="ECO:0000256" key="1">
    <source>
        <dbReference type="ARBA" id="ARBA00023125"/>
    </source>
</evidence>
<comment type="caution">
    <text evidence="4">The sequence shown here is derived from an EMBL/GenBank/DDBJ whole genome shotgun (WGS) entry which is preliminary data.</text>
</comment>
<organism evidence="4 5">
    <name type="scientific">Streptococcus zhangguiae</name>
    <dbReference type="NCBI Taxonomy" id="2664091"/>
    <lineage>
        <taxon>Bacteria</taxon>
        <taxon>Bacillati</taxon>
        <taxon>Bacillota</taxon>
        <taxon>Bacilli</taxon>
        <taxon>Lactobacillales</taxon>
        <taxon>Streptococcaceae</taxon>
        <taxon>Streptococcus</taxon>
    </lineage>
</organism>
<dbReference type="Proteomes" id="UP000435060">
    <property type="component" value="Unassembled WGS sequence"/>
</dbReference>
<dbReference type="InterPro" id="IPR009057">
    <property type="entry name" value="Homeodomain-like_sf"/>
</dbReference>
<dbReference type="PANTHER" id="PTHR43479">
    <property type="entry name" value="ACREF/ENVCD OPERON REPRESSOR-RELATED"/>
    <property type="match status" value="1"/>
</dbReference>
<dbReference type="Pfam" id="PF00440">
    <property type="entry name" value="TetR_N"/>
    <property type="match status" value="1"/>
</dbReference>
<reference evidence="4 5" key="1">
    <citation type="submission" date="2019-11" db="EMBL/GenBank/DDBJ databases">
        <title>Streptococcis sp. isolated from the respiratory tract of Marmot.</title>
        <authorList>
            <person name="Zhang G."/>
        </authorList>
    </citation>
    <scope>NUCLEOTIDE SEQUENCE [LARGE SCALE GENOMIC DNA]</scope>
    <source>
        <strain evidence="5">zg-86</strain>
    </source>
</reference>
<dbReference type="InterPro" id="IPR050624">
    <property type="entry name" value="HTH-type_Tx_Regulator"/>
</dbReference>
<accession>A0ABW9R0K7</accession>
<keyword evidence="5" id="KW-1185">Reference proteome</keyword>
<keyword evidence="1 2" id="KW-0238">DNA-binding</keyword>
<dbReference type="EMBL" id="WLCG01000001">
    <property type="protein sequence ID" value="MTB63619.1"/>
    <property type="molecule type" value="Genomic_DNA"/>
</dbReference>
<evidence type="ECO:0000259" key="3">
    <source>
        <dbReference type="PROSITE" id="PS50977"/>
    </source>
</evidence>
<dbReference type="PROSITE" id="PS50977">
    <property type="entry name" value="HTH_TETR_2"/>
    <property type="match status" value="1"/>
</dbReference>